<accession>A0ABT3TFJ5</accession>
<gene>
    <name evidence="1" type="ORF">EYC98_06815</name>
</gene>
<dbReference type="RefSeq" id="WP_279244559.1">
    <property type="nucleotide sequence ID" value="NZ_SHNN01000001.1"/>
</dbReference>
<dbReference type="Proteomes" id="UP001143362">
    <property type="component" value="Unassembled WGS sequence"/>
</dbReference>
<evidence type="ECO:0008006" key="3">
    <source>
        <dbReference type="Google" id="ProtNLM"/>
    </source>
</evidence>
<evidence type="ECO:0000313" key="2">
    <source>
        <dbReference type="Proteomes" id="UP001143362"/>
    </source>
</evidence>
<organism evidence="1 2">
    <name type="scientific">Candidatus Litorirhabdus singularis</name>
    <dbReference type="NCBI Taxonomy" id="2518993"/>
    <lineage>
        <taxon>Bacteria</taxon>
        <taxon>Pseudomonadati</taxon>
        <taxon>Pseudomonadota</taxon>
        <taxon>Gammaproteobacteria</taxon>
        <taxon>Cellvibrionales</taxon>
        <taxon>Halieaceae</taxon>
        <taxon>Candidatus Litorirhabdus</taxon>
    </lineage>
</organism>
<dbReference type="Pfam" id="PF20102">
    <property type="entry name" value="DUF6492"/>
    <property type="match status" value="1"/>
</dbReference>
<keyword evidence="2" id="KW-1185">Reference proteome</keyword>
<reference evidence="1" key="1">
    <citation type="submission" date="2019-02" db="EMBL/GenBank/DDBJ databases">
        <authorList>
            <person name="Li S.-H."/>
        </authorList>
    </citation>
    <scope>NUCLEOTIDE SEQUENCE</scope>
    <source>
        <strain evidence="1">IMCC14734</strain>
    </source>
</reference>
<dbReference type="EMBL" id="SHNN01000001">
    <property type="protein sequence ID" value="MCX2980585.1"/>
    <property type="molecule type" value="Genomic_DNA"/>
</dbReference>
<dbReference type="InterPro" id="IPR045499">
    <property type="entry name" value="DUF6492"/>
</dbReference>
<comment type="caution">
    <text evidence="1">The sequence shown here is derived from an EMBL/GenBank/DDBJ whole genome shotgun (WGS) entry which is preliminary data.</text>
</comment>
<sequence>MSPTNINEQLALITCSYRPDFERCARLCASVDALISPDTAHFIIVPDRDRKIFSTLESKNRTILSTEDVLPGRFLQLPLFKKWWLDDSMWPIRGWMVQQVTKLCADVVTSRENIIFVDSDIEFLKPLQHDRLLRDGALRLHRKPGHKNEGVHLKWHHASAELLGFSPRYFGSDYIGALASWRRSNVVHLKRHIEERQERPWHEAVGRRMTVSEYTLYGVFVEHVIGIEESGHFHDPNDLCQCLWFKDETEKFLNEIDHRDSPQAVLLQSNIGLSPEATHTLMSQLRKNMAASQLG</sequence>
<protein>
    <recommendedName>
        <fullName evidence="3">Nucleotide-diphospho-sugar transferase domain-containing protein</fullName>
    </recommendedName>
</protein>
<evidence type="ECO:0000313" key="1">
    <source>
        <dbReference type="EMBL" id="MCX2980585.1"/>
    </source>
</evidence>
<proteinExistence type="predicted"/>
<name>A0ABT3TFJ5_9GAMM</name>